<dbReference type="RefSeq" id="XP_037893471.1">
    <property type="nucleotide sequence ID" value="XM_038037543.1"/>
</dbReference>
<reference evidence="8 9" key="1">
    <citation type="submission" date="2025-04" db="UniProtKB">
        <authorList>
            <consortium name="RefSeq"/>
        </authorList>
    </citation>
    <scope>IDENTIFICATION</scope>
    <source>
        <tissue evidence="8 9">Whole body pupa</tissue>
    </source>
</reference>
<dbReference type="InterPro" id="IPR005829">
    <property type="entry name" value="Sugar_transporter_CS"/>
</dbReference>
<feature type="transmembrane region" description="Helical" evidence="5">
    <location>
        <begin position="338"/>
        <end position="359"/>
    </location>
</feature>
<evidence type="ECO:0000313" key="9">
    <source>
        <dbReference type="RefSeq" id="XP_037893472.1"/>
    </source>
</evidence>
<accession>A0A9C5Z7I5</accession>
<dbReference type="Proteomes" id="UP000092443">
    <property type="component" value="Unplaced"/>
</dbReference>
<feature type="transmembrane region" description="Helical" evidence="5">
    <location>
        <begin position="584"/>
        <end position="602"/>
    </location>
</feature>
<dbReference type="InterPro" id="IPR020846">
    <property type="entry name" value="MFS_dom"/>
</dbReference>
<dbReference type="InterPro" id="IPR005828">
    <property type="entry name" value="MFS_sugar_transport-like"/>
</dbReference>
<evidence type="ECO:0000256" key="3">
    <source>
        <dbReference type="ARBA" id="ARBA00022989"/>
    </source>
</evidence>
<dbReference type="GeneID" id="119639861"/>
<evidence type="ECO:0000313" key="7">
    <source>
        <dbReference type="Proteomes" id="UP000092443"/>
    </source>
</evidence>
<keyword evidence="7" id="KW-1185">Reference proteome</keyword>
<comment type="subcellular location">
    <subcellularLocation>
        <location evidence="1">Membrane</location>
        <topology evidence="1">Multi-pass membrane protein</topology>
    </subcellularLocation>
</comment>
<evidence type="ECO:0000259" key="6">
    <source>
        <dbReference type="PROSITE" id="PS50850"/>
    </source>
</evidence>
<dbReference type="GO" id="GO:0016020">
    <property type="term" value="C:membrane"/>
    <property type="evidence" value="ECO:0007669"/>
    <property type="project" value="UniProtKB-SubCell"/>
</dbReference>
<dbReference type="PROSITE" id="PS50850">
    <property type="entry name" value="MFS"/>
    <property type="match status" value="1"/>
</dbReference>
<keyword evidence="4 5" id="KW-0472">Membrane</keyword>
<feature type="transmembrane region" description="Helical" evidence="5">
    <location>
        <begin position="178"/>
        <end position="200"/>
    </location>
</feature>
<dbReference type="PANTHER" id="PTHR48021">
    <property type="match status" value="1"/>
</dbReference>
<feature type="transmembrane region" description="Helical" evidence="5">
    <location>
        <begin position="53"/>
        <end position="72"/>
    </location>
</feature>
<dbReference type="Gene3D" id="1.20.1250.20">
    <property type="entry name" value="MFS general substrate transporter like domains"/>
    <property type="match status" value="2"/>
</dbReference>
<feature type="transmembrane region" description="Helical" evidence="5">
    <location>
        <begin position="123"/>
        <end position="139"/>
    </location>
</feature>
<name>A0A9C5Z7I5_9MUSC</name>
<feature type="transmembrane region" description="Helical" evidence="5">
    <location>
        <begin position="298"/>
        <end position="316"/>
    </location>
</feature>
<dbReference type="PROSITE" id="PS00217">
    <property type="entry name" value="SUGAR_TRANSPORT_2"/>
    <property type="match status" value="1"/>
</dbReference>
<dbReference type="SUPFAM" id="SSF103473">
    <property type="entry name" value="MFS general substrate transporter"/>
    <property type="match status" value="2"/>
</dbReference>
<feature type="transmembrane region" description="Helical" evidence="5">
    <location>
        <begin position="145"/>
        <end position="166"/>
    </location>
</feature>
<dbReference type="AlphaFoldDB" id="A0A9C5Z7I5"/>
<dbReference type="PANTHER" id="PTHR48021:SF39">
    <property type="entry name" value="MAJOR FACILITATOR SUPERFAMILY (MFS) PROFILE DOMAIN-CONTAINING PROTEIN"/>
    <property type="match status" value="1"/>
</dbReference>
<dbReference type="Pfam" id="PF00083">
    <property type="entry name" value="Sugar_tr"/>
    <property type="match status" value="2"/>
</dbReference>
<organism evidence="7 8">
    <name type="scientific">Glossina fuscipes</name>
    <dbReference type="NCBI Taxonomy" id="7396"/>
    <lineage>
        <taxon>Eukaryota</taxon>
        <taxon>Metazoa</taxon>
        <taxon>Ecdysozoa</taxon>
        <taxon>Arthropoda</taxon>
        <taxon>Hexapoda</taxon>
        <taxon>Insecta</taxon>
        <taxon>Pterygota</taxon>
        <taxon>Neoptera</taxon>
        <taxon>Endopterygota</taxon>
        <taxon>Diptera</taxon>
        <taxon>Brachycera</taxon>
        <taxon>Muscomorpha</taxon>
        <taxon>Hippoboscoidea</taxon>
        <taxon>Glossinidae</taxon>
        <taxon>Glossina</taxon>
    </lineage>
</organism>
<dbReference type="RefSeq" id="XP_037893472.1">
    <property type="nucleotide sequence ID" value="XM_038037544.1"/>
</dbReference>
<dbReference type="InterPro" id="IPR050549">
    <property type="entry name" value="MFS_Trehalose_Transporter"/>
</dbReference>
<feature type="transmembrane region" description="Helical" evidence="5">
    <location>
        <begin position="206"/>
        <end position="231"/>
    </location>
</feature>
<evidence type="ECO:0000313" key="8">
    <source>
        <dbReference type="RefSeq" id="XP_037893471.1"/>
    </source>
</evidence>
<dbReference type="GO" id="GO:0022857">
    <property type="term" value="F:transmembrane transporter activity"/>
    <property type="evidence" value="ECO:0007669"/>
    <property type="project" value="InterPro"/>
</dbReference>
<dbReference type="InterPro" id="IPR036259">
    <property type="entry name" value="MFS_trans_sf"/>
</dbReference>
<feature type="domain" description="Major facilitator superfamily (MFS) profile" evidence="6">
    <location>
        <begin position="47"/>
        <end position="606"/>
    </location>
</feature>
<feature type="transmembrane region" description="Helical" evidence="5">
    <location>
        <begin position="366"/>
        <end position="387"/>
    </location>
</feature>
<dbReference type="KEGG" id="gfs:119639861"/>
<dbReference type="FunFam" id="1.20.1250.20:FF:000515">
    <property type="entry name" value="Uncharacterized protein, isoform B"/>
    <property type="match status" value="1"/>
</dbReference>
<feature type="transmembrane region" description="Helical" evidence="5">
    <location>
        <begin position="552"/>
        <end position="572"/>
    </location>
</feature>
<sequence>MDDNNKCAEIKNGSLKNGNNYTNAGRSLPSESKEISNLRRALPQFLAVSAKNILLFVYGMTLGFPTIVIPAIQGGEGREPSDIVLNRDQISWFSSINLICVPLGCIFSGVLTQPIGKRRAMQLVNLPILASWILFHFATKTEHLYAALCLSGLGGGLMEAPVLTYVAEITEPKYRGILSALGSTCVITGIFIQFIMGSLMDWRTIAAINAAFPILSIIALCFVPESPIWLIRAQRFREAIRSLQWLRGWVSEHDVKEEFNRLYDELITQPALEEAKESIDHKTHAYLSRLRMFKKRSFLVPFLLVAYTFFTGHFSGKTSLQTYAVQIFHTLKAPINKYHATILLGVAEMIATIMCVFLIHFTGKRPLVLISTVGVGICFFGTATYAYHLKIIPGFAINNVVVNASSLVPNESILSHDNITKIFENQGNSEPAFSDKIKSNKTQRELPRQNSTFGYHENESIADLNDTIVLMYTTTISPNLISTTNKGLLNAMDPKDIENNILLNLPQQEKNTLVWLPLILLLGAAFFAHFGIRMIPWILIGEVFPAPVRSTASGLVSGLGYIFGFLANKLFLQMLGALTLPGTFWFYSLVALVGAVILYFTLPETEGRTLGEIEAHFSKKSTINLLSKKQQKQFKENDQKKEKLESHQFQKRPSISKPILMGNAVIPISSPKETNIIQLQQCEPMPPDRPTSGIDVTSANGVVLGSKEGFTNLAYEKSDTTHL</sequence>
<gene>
    <name evidence="8 9" type="primary">LOC119639861</name>
</gene>
<keyword evidence="3 5" id="KW-1133">Transmembrane helix</keyword>
<evidence type="ECO:0000256" key="5">
    <source>
        <dbReference type="SAM" id="Phobius"/>
    </source>
</evidence>
<keyword evidence="2 5" id="KW-0812">Transmembrane</keyword>
<evidence type="ECO:0000256" key="4">
    <source>
        <dbReference type="ARBA" id="ARBA00023136"/>
    </source>
</evidence>
<proteinExistence type="predicted"/>
<feature type="transmembrane region" description="Helical" evidence="5">
    <location>
        <begin position="92"/>
        <end position="111"/>
    </location>
</feature>
<evidence type="ECO:0000256" key="1">
    <source>
        <dbReference type="ARBA" id="ARBA00004141"/>
    </source>
</evidence>
<evidence type="ECO:0000256" key="2">
    <source>
        <dbReference type="ARBA" id="ARBA00022692"/>
    </source>
</evidence>
<feature type="transmembrane region" description="Helical" evidence="5">
    <location>
        <begin position="514"/>
        <end position="540"/>
    </location>
</feature>
<protein>
    <submittedName>
        <fullName evidence="8 9">Facilitated trehalose transporter Tret1</fullName>
    </submittedName>
</protein>